<dbReference type="EMBL" id="KN831994">
    <property type="protein sequence ID" value="KIO00632.1"/>
    <property type="molecule type" value="Genomic_DNA"/>
</dbReference>
<dbReference type="HOGENOM" id="CLU_2905123_0_0_1"/>
<proteinExistence type="predicted"/>
<keyword evidence="2" id="KW-1185">Reference proteome</keyword>
<organism evidence="1 2">
    <name type="scientific">Pisolithus tinctorius Marx 270</name>
    <dbReference type="NCBI Taxonomy" id="870435"/>
    <lineage>
        <taxon>Eukaryota</taxon>
        <taxon>Fungi</taxon>
        <taxon>Dikarya</taxon>
        <taxon>Basidiomycota</taxon>
        <taxon>Agaricomycotina</taxon>
        <taxon>Agaricomycetes</taxon>
        <taxon>Agaricomycetidae</taxon>
        <taxon>Boletales</taxon>
        <taxon>Sclerodermatineae</taxon>
        <taxon>Pisolithaceae</taxon>
        <taxon>Pisolithus</taxon>
    </lineage>
</organism>
<evidence type="ECO:0000313" key="2">
    <source>
        <dbReference type="Proteomes" id="UP000054217"/>
    </source>
</evidence>
<dbReference type="InParanoid" id="A0A0C3JT23"/>
<name>A0A0C3JT23_PISTI</name>
<accession>A0A0C3JT23</accession>
<gene>
    <name evidence="1" type="ORF">M404DRAFT_1003621</name>
</gene>
<dbReference type="Proteomes" id="UP000054217">
    <property type="component" value="Unassembled WGS sequence"/>
</dbReference>
<sequence>MRSQLSGFRLLPNGQRRLEKDIAVFSSRVLDVTTVMPRAMLAEYATSGDGRWLTLSPQTLGL</sequence>
<reference evidence="2" key="2">
    <citation type="submission" date="2015-01" db="EMBL/GenBank/DDBJ databases">
        <title>Evolutionary Origins and Diversification of the Mycorrhizal Mutualists.</title>
        <authorList>
            <consortium name="DOE Joint Genome Institute"/>
            <consortium name="Mycorrhizal Genomics Consortium"/>
            <person name="Kohler A."/>
            <person name="Kuo A."/>
            <person name="Nagy L.G."/>
            <person name="Floudas D."/>
            <person name="Copeland A."/>
            <person name="Barry K.W."/>
            <person name="Cichocki N."/>
            <person name="Veneault-Fourrey C."/>
            <person name="LaButti K."/>
            <person name="Lindquist E.A."/>
            <person name="Lipzen A."/>
            <person name="Lundell T."/>
            <person name="Morin E."/>
            <person name="Murat C."/>
            <person name="Riley R."/>
            <person name="Ohm R."/>
            <person name="Sun H."/>
            <person name="Tunlid A."/>
            <person name="Henrissat B."/>
            <person name="Grigoriev I.V."/>
            <person name="Hibbett D.S."/>
            <person name="Martin F."/>
        </authorList>
    </citation>
    <scope>NUCLEOTIDE SEQUENCE [LARGE SCALE GENOMIC DNA]</scope>
    <source>
        <strain evidence="2">Marx 270</strain>
    </source>
</reference>
<dbReference type="AlphaFoldDB" id="A0A0C3JT23"/>
<protein>
    <submittedName>
        <fullName evidence="1">Uncharacterized protein</fullName>
    </submittedName>
</protein>
<evidence type="ECO:0000313" key="1">
    <source>
        <dbReference type="EMBL" id="KIO00632.1"/>
    </source>
</evidence>
<reference evidence="1 2" key="1">
    <citation type="submission" date="2014-04" db="EMBL/GenBank/DDBJ databases">
        <authorList>
            <consortium name="DOE Joint Genome Institute"/>
            <person name="Kuo A."/>
            <person name="Kohler A."/>
            <person name="Costa M.D."/>
            <person name="Nagy L.G."/>
            <person name="Floudas D."/>
            <person name="Copeland A."/>
            <person name="Barry K.W."/>
            <person name="Cichocki N."/>
            <person name="Veneault-Fourrey C."/>
            <person name="LaButti K."/>
            <person name="Lindquist E.A."/>
            <person name="Lipzen A."/>
            <person name="Lundell T."/>
            <person name="Morin E."/>
            <person name="Murat C."/>
            <person name="Sun H."/>
            <person name="Tunlid A."/>
            <person name="Henrissat B."/>
            <person name="Grigoriev I.V."/>
            <person name="Hibbett D.S."/>
            <person name="Martin F."/>
            <person name="Nordberg H.P."/>
            <person name="Cantor M.N."/>
            <person name="Hua S.X."/>
        </authorList>
    </citation>
    <scope>NUCLEOTIDE SEQUENCE [LARGE SCALE GENOMIC DNA]</scope>
    <source>
        <strain evidence="1 2">Marx 270</strain>
    </source>
</reference>